<feature type="domain" description="PH" evidence="2">
    <location>
        <begin position="145"/>
        <end position="285"/>
    </location>
</feature>
<name>A0A2J6QPS4_9HELO</name>
<dbReference type="PANTHER" id="PTHR24112">
    <property type="entry name" value="LEUCINE-RICH REPEAT, ISOFORM F-RELATED"/>
    <property type="match status" value="1"/>
</dbReference>
<feature type="compositionally biased region" description="Low complexity" evidence="1">
    <location>
        <begin position="17"/>
        <end position="28"/>
    </location>
</feature>
<feature type="region of interest" description="Disordered" evidence="1">
    <location>
        <begin position="185"/>
        <end position="207"/>
    </location>
</feature>
<dbReference type="OrthoDB" id="120976at2759"/>
<dbReference type="AlphaFoldDB" id="A0A2J6QPS4"/>
<dbReference type="Gene3D" id="3.80.10.10">
    <property type="entry name" value="Ribonuclease Inhibitor"/>
    <property type="match status" value="1"/>
</dbReference>
<gene>
    <name evidence="3" type="ORF">NA56DRAFT_6654</name>
</gene>
<dbReference type="InterPro" id="IPR051279">
    <property type="entry name" value="PP1-Reg/Actin-Interact_Protein"/>
</dbReference>
<dbReference type="PROSITE" id="PS50003">
    <property type="entry name" value="PH_DOMAIN"/>
    <property type="match status" value="1"/>
</dbReference>
<dbReference type="SMART" id="SM00233">
    <property type="entry name" value="PH"/>
    <property type="match status" value="1"/>
</dbReference>
<dbReference type="Pfam" id="PF25353">
    <property type="entry name" value="PH_2nd_LRR"/>
    <property type="match status" value="1"/>
</dbReference>
<dbReference type="Proteomes" id="UP000235672">
    <property type="component" value="Unassembled WGS sequence"/>
</dbReference>
<evidence type="ECO:0000256" key="1">
    <source>
        <dbReference type="SAM" id="MobiDB-lite"/>
    </source>
</evidence>
<proteinExistence type="predicted"/>
<dbReference type="InterPro" id="IPR001849">
    <property type="entry name" value="PH_domain"/>
</dbReference>
<keyword evidence="4" id="KW-1185">Reference proteome</keyword>
<protein>
    <submittedName>
        <fullName evidence="3">RNI-like protein</fullName>
    </submittedName>
</protein>
<evidence type="ECO:0000259" key="2">
    <source>
        <dbReference type="PROSITE" id="PS50003"/>
    </source>
</evidence>
<feature type="region of interest" description="Disordered" evidence="1">
    <location>
        <begin position="1"/>
        <end position="129"/>
    </location>
</feature>
<feature type="region of interest" description="Disordered" evidence="1">
    <location>
        <begin position="1148"/>
        <end position="1174"/>
    </location>
</feature>
<sequence>MAPHGKDNVGQARRKSLNLFSRSSLSNLPHINTNITGAENEDVDKKEKKKFGKRTSFFGSGSAPSVDGHQDGSMSPIKSGERSDSPKIRPRTLQKGRPASLFGSLGRKSLNPMDEGESENLHVGTPESPLEDGQLLQPGISGNHGVLYHGEIQTTSGMFRKKKEYLVLTDTHLIRFKSQSRASETFSSIPPSFGRSASTRHPSTTSIGSLQEIQSSTSHTSADGENKIPLRQIVTVYKVEDGRPFFTTEVVYLDEDYHGAGSIQLMLHDPKEADLWHTSIRGAAQKARLLMEEPYPDRIVRYLVSAVEAVDDYDAGHFQIFRVVRRTTALKNGRSSSDDLQKLGTSLSYLAIGINRVHLIPLPDFTDGAGRLLQPKTSRSTYGIVSIVDIRVSYDDDRFELAFRSPTQAADILEFATSSPTDVAIALIRAWQYLKPQWDDYNFNFAGPRRLLQNFENSTLPLNGEEDLGCFDRTLIAYCMAYNCNPVNIQYSIDWEAEDGPEFGLWPPVFSKKYTFFELLAVMRALRYNEIFSSISFRDIDLHSMHGVLDPNGTEHVANATRSGISVQKYFNLKPQEKSILHQEVQAIALKSRRLKKLDFTNSLPRRRPKDNFDFEGGEVDRDPGSEIVAAIFPLCLVQATSVDRIILSGIELGETDLDDLIPAFAKAGSAIRAIDFSRCGLNDRGIMQIVTHLERQNATLEYLNISENPGRIHLEQFQASMSRFTKIRKLDLSRTTWTPSFQPLILPEVLLTWHLEELVLNGIPVNEATLESIAHYLACDHSSNLRALHMDQCGLNGENVALLMYAMTKTPGEARNLEFHVSSNRLEKGIGEIVKAMETNHAPSHLFLRMIEFNKEEHFRRLLQALRTNTTIRSLDISKASLPYDAGPDTCEAMRQVFAENKTLEELDISGEQAHLEVTRFGIGLNHALTGLKGNNTLRVLRIEYQNLGLEGANTLSTVLEENKGLTHIFCEHNDINLQGFTILVNALAKNYSLLVLPFMQDDQNLSMRRMNISMRDTRRVANATKQENMMKGSVRRRLPTFGVMKPAKQELTPQDVDDVVRMLNERWEHEMNRLTAFLQRNNDIAAGICGPTGEGLLSEETMRPTTALSDKGLLEQVLSNTTPKVELGNPVEFHVDKMAELDLSAAKDVTPKKENSKVPNGAAELDDSGMLPAIPGLGKEKMFELEDESGVFEMES</sequence>
<dbReference type="STRING" id="1745343.A0A2J6QPS4"/>
<accession>A0A2J6QPS4</accession>
<dbReference type="EMBL" id="KZ613464">
    <property type="protein sequence ID" value="PMD28258.1"/>
    <property type="molecule type" value="Genomic_DNA"/>
</dbReference>
<evidence type="ECO:0000313" key="4">
    <source>
        <dbReference type="Proteomes" id="UP000235672"/>
    </source>
</evidence>
<dbReference type="InterPro" id="IPR057334">
    <property type="entry name" value="PH_2nd_LRR"/>
</dbReference>
<dbReference type="SUPFAM" id="SSF52047">
    <property type="entry name" value="RNI-like"/>
    <property type="match status" value="1"/>
</dbReference>
<evidence type="ECO:0000313" key="3">
    <source>
        <dbReference type="EMBL" id="PMD28258.1"/>
    </source>
</evidence>
<dbReference type="InterPro" id="IPR032675">
    <property type="entry name" value="LRR_dom_sf"/>
</dbReference>
<reference evidence="3 4" key="1">
    <citation type="submission" date="2016-05" db="EMBL/GenBank/DDBJ databases">
        <title>A degradative enzymes factory behind the ericoid mycorrhizal symbiosis.</title>
        <authorList>
            <consortium name="DOE Joint Genome Institute"/>
            <person name="Martino E."/>
            <person name="Morin E."/>
            <person name="Grelet G."/>
            <person name="Kuo A."/>
            <person name="Kohler A."/>
            <person name="Daghino S."/>
            <person name="Barry K."/>
            <person name="Choi C."/>
            <person name="Cichocki N."/>
            <person name="Clum A."/>
            <person name="Copeland A."/>
            <person name="Hainaut M."/>
            <person name="Haridas S."/>
            <person name="Labutti K."/>
            <person name="Lindquist E."/>
            <person name="Lipzen A."/>
            <person name="Khouja H.-R."/>
            <person name="Murat C."/>
            <person name="Ohm R."/>
            <person name="Olson A."/>
            <person name="Spatafora J."/>
            <person name="Veneault-Fourrey C."/>
            <person name="Henrissat B."/>
            <person name="Grigoriev I."/>
            <person name="Martin F."/>
            <person name="Perotto S."/>
        </authorList>
    </citation>
    <scope>NUCLEOTIDE SEQUENCE [LARGE SCALE GENOMIC DNA]</scope>
    <source>
        <strain evidence="3 4">UAMH 7357</strain>
    </source>
</reference>
<organism evidence="3 4">
    <name type="scientific">Hyaloscypha hepaticicola</name>
    <dbReference type="NCBI Taxonomy" id="2082293"/>
    <lineage>
        <taxon>Eukaryota</taxon>
        <taxon>Fungi</taxon>
        <taxon>Dikarya</taxon>
        <taxon>Ascomycota</taxon>
        <taxon>Pezizomycotina</taxon>
        <taxon>Leotiomycetes</taxon>
        <taxon>Helotiales</taxon>
        <taxon>Hyaloscyphaceae</taxon>
        <taxon>Hyaloscypha</taxon>
    </lineage>
</organism>